<evidence type="ECO:0000313" key="1">
    <source>
        <dbReference type="EMBL" id="MDS1823797.1"/>
    </source>
</evidence>
<gene>
    <name evidence="1" type="ORF">QX249_24435</name>
</gene>
<dbReference type="EMBL" id="JAUHGG010000012">
    <property type="protein sequence ID" value="MDS1823797.1"/>
    <property type="molecule type" value="Genomic_DNA"/>
</dbReference>
<comment type="caution">
    <text evidence="1">The sequence shown here is derived from an EMBL/GenBank/DDBJ whole genome shotgun (WGS) entry which is preliminary data.</text>
</comment>
<sequence>MNLDEDSLYFFGIKKSLDCIKLEKSMNHNYFNSLSGEDFHLLYLGNWSDKILLNADEHHNVDLIEECEVESKIKTKDNNSILCVKSDSEGSIYRDSDKTHELYLLAKNSGKRVVILGYRGLGVVKEL</sequence>
<organism evidence="1 2">
    <name type="scientific">Vibrio parahaemolyticus</name>
    <dbReference type="NCBI Taxonomy" id="670"/>
    <lineage>
        <taxon>Bacteria</taxon>
        <taxon>Pseudomonadati</taxon>
        <taxon>Pseudomonadota</taxon>
        <taxon>Gammaproteobacteria</taxon>
        <taxon>Vibrionales</taxon>
        <taxon>Vibrionaceae</taxon>
        <taxon>Vibrio</taxon>
    </lineage>
</organism>
<proteinExistence type="predicted"/>
<accession>A0AAW8Q5A5</accession>
<name>A0AAW8Q5A5_VIBPH</name>
<dbReference type="Proteomes" id="UP001253193">
    <property type="component" value="Unassembled WGS sequence"/>
</dbReference>
<dbReference type="AlphaFoldDB" id="A0AAW8Q5A5"/>
<reference evidence="1" key="1">
    <citation type="submission" date="2023-06" db="EMBL/GenBank/DDBJ databases">
        <title>Genomic Diversity of Vibrio spp. and Metagenomic Analysis of Pathogens in Florida Gulf Coastal Waters Following Hurricane Ian.</title>
        <authorList>
            <person name="Brumfield K.D."/>
        </authorList>
    </citation>
    <scope>NUCLEOTIDE SEQUENCE</scope>
    <source>
        <strain evidence="1">WBS2B-138</strain>
    </source>
</reference>
<protein>
    <submittedName>
        <fullName evidence="1">Uncharacterized protein</fullName>
    </submittedName>
</protein>
<evidence type="ECO:0000313" key="2">
    <source>
        <dbReference type="Proteomes" id="UP001253193"/>
    </source>
</evidence>
<dbReference type="RefSeq" id="WP_311020845.1">
    <property type="nucleotide sequence ID" value="NZ_JAUHGG010000012.1"/>
</dbReference>